<dbReference type="AlphaFoldDB" id="A0A328BUM8"/>
<protein>
    <submittedName>
        <fullName evidence="1">Uncharacterized protein</fullName>
    </submittedName>
</protein>
<reference evidence="2" key="1">
    <citation type="submission" date="2018-02" db="EMBL/GenBank/DDBJ databases">
        <title>Glaesserella australis sp. nov., isolated from the lungs of pigs.</title>
        <authorList>
            <person name="Turni C."/>
            <person name="Christensen H."/>
        </authorList>
    </citation>
    <scope>NUCLEOTIDE SEQUENCE [LARGE SCALE GENOMIC DNA]</scope>
    <source>
        <strain evidence="2">HS4635</strain>
    </source>
</reference>
<name>A0A328BUM8_9PAST</name>
<dbReference type="Proteomes" id="UP000248689">
    <property type="component" value="Unassembled WGS sequence"/>
</dbReference>
<evidence type="ECO:0000313" key="2">
    <source>
        <dbReference type="Proteomes" id="UP000248689"/>
    </source>
</evidence>
<comment type="caution">
    <text evidence="1">The sequence shown here is derived from an EMBL/GenBank/DDBJ whole genome shotgun (WGS) entry which is preliminary data.</text>
</comment>
<proteinExistence type="predicted"/>
<dbReference type="RefSeq" id="WP_111750844.1">
    <property type="nucleotide sequence ID" value="NZ_PTPX01000020.1"/>
</dbReference>
<sequence length="187" mass="21205">MKLCRCPICHSDLTLEALVEDDAGRELLKTITEMTAGCGRPAVAYLGLFKPAKSSLSNGRALRILQSLLELYPCSNVLAKALADTVEQVRRNRRENGKFEPLSNHNYLKKVYESVKPQFAVVRTEENNQVLSGEEAQERAKSDNRTANIQYIDRLVRLRGEGECVNLHGFADWKQWQQEKENVRTNA</sequence>
<dbReference type="EMBL" id="PTPX01000020">
    <property type="protein sequence ID" value="RAL17926.1"/>
    <property type="molecule type" value="Genomic_DNA"/>
</dbReference>
<accession>A0A328BUM8</accession>
<evidence type="ECO:0000313" key="1">
    <source>
        <dbReference type="EMBL" id="RAL17926.1"/>
    </source>
</evidence>
<keyword evidence="2" id="KW-1185">Reference proteome</keyword>
<organism evidence="1 2">
    <name type="scientific">Glaesserella australis</name>
    <dbReference type="NCBI Taxonomy" id="2094024"/>
    <lineage>
        <taxon>Bacteria</taxon>
        <taxon>Pseudomonadati</taxon>
        <taxon>Pseudomonadota</taxon>
        <taxon>Gammaproteobacteria</taxon>
        <taxon>Pasteurellales</taxon>
        <taxon>Pasteurellaceae</taxon>
        <taxon>Glaesserella</taxon>
    </lineage>
</organism>
<gene>
    <name evidence="1" type="ORF">C5N92_10730</name>
</gene>
<dbReference type="OrthoDB" id="6872885at2"/>